<dbReference type="HOGENOM" id="CLU_007933_1_0_1"/>
<accession>A0A0D2B6I5</accession>
<feature type="signal peptide" evidence="1">
    <location>
        <begin position="1"/>
        <end position="24"/>
    </location>
</feature>
<protein>
    <recommendedName>
        <fullName evidence="6">Alpha-L-rhamnosidase C-terminal domain-containing protein</fullName>
    </recommendedName>
</protein>
<organism evidence="4 5">
    <name type="scientific">Exophiala spinifera</name>
    <dbReference type="NCBI Taxonomy" id="91928"/>
    <lineage>
        <taxon>Eukaryota</taxon>
        <taxon>Fungi</taxon>
        <taxon>Dikarya</taxon>
        <taxon>Ascomycota</taxon>
        <taxon>Pezizomycotina</taxon>
        <taxon>Eurotiomycetes</taxon>
        <taxon>Chaetothyriomycetidae</taxon>
        <taxon>Chaetothyriales</taxon>
        <taxon>Herpotrichiellaceae</taxon>
        <taxon>Exophiala</taxon>
    </lineage>
</organism>
<evidence type="ECO:0000259" key="3">
    <source>
        <dbReference type="Pfam" id="PF17390"/>
    </source>
</evidence>
<feature type="chain" id="PRO_5002249529" description="Alpha-L-rhamnosidase C-terminal domain-containing protein" evidence="1">
    <location>
        <begin position="25"/>
        <end position="849"/>
    </location>
</feature>
<dbReference type="Pfam" id="PF17390">
    <property type="entry name" value="Bac_rhamnosid_C"/>
    <property type="match status" value="1"/>
</dbReference>
<dbReference type="RefSeq" id="XP_016234521.1">
    <property type="nucleotide sequence ID" value="XM_016381419.1"/>
</dbReference>
<keyword evidence="5" id="KW-1185">Reference proteome</keyword>
<dbReference type="InterPro" id="IPR035398">
    <property type="entry name" value="Bac_rhamnosid_C"/>
</dbReference>
<dbReference type="Gene3D" id="2.60.420.10">
    <property type="entry name" value="Maltose phosphorylase, domain 3"/>
    <property type="match status" value="1"/>
</dbReference>
<dbReference type="InterPro" id="IPR012341">
    <property type="entry name" value="6hp_glycosidase-like_sf"/>
</dbReference>
<reference evidence="4 5" key="1">
    <citation type="submission" date="2015-01" db="EMBL/GenBank/DDBJ databases">
        <title>The Genome Sequence of Exophiala spinifera CBS89968.</title>
        <authorList>
            <consortium name="The Broad Institute Genomics Platform"/>
            <person name="Cuomo C."/>
            <person name="de Hoog S."/>
            <person name="Gorbushina A."/>
            <person name="Stielow B."/>
            <person name="Teixiera M."/>
            <person name="Abouelleil A."/>
            <person name="Chapman S.B."/>
            <person name="Priest M."/>
            <person name="Young S.K."/>
            <person name="Wortman J."/>
            <person name="Nusbaum C."/>
            <person name="Birren B."/>
        </authorList>
    </citation>
    <scope>NUCLEOTIDE SEQUENCE [LARGE SCALE GENOMIC DNA]</scope>
    <source>
        <strain evidence="4 5">CBS 89968</strain>
    </source>
</reference>
<dbReference type="AlphaFoldDB" id="A0A0D2B6I5"/>
<dbReference type="Gene3D" id="1.50.10.10">
    <property type="match status" value="1"/>
</dbReference>
<dbReference type="EMBL" id="KN847496">
    <property type="protein sequence ID" value="KIW14305.1"/>
    <property type="molecule type" value="Genomic_DNA"/>
</dbReference>
<keyword evidence="1" id="KW-0732">Signal</keyword>
<dbReference type="OrthoDB" id="10036721at2759"/>
<proteinExistence type="predicted"/>
<sequence>MHTAHLLATLVTLYLGILYADGRAFSPWSRDGSFNPGNASKYKGDDLAPVYYAVGPEPTINTTVAWTASTIISLNASSTVATLDYGSEAAGIPFIYVQSLSGPAQLELRYGEQFPALQNPNGDGPWTFINGLTNTFRTETLNITTTGRVESFFVQGGQRWQSVRLLTEAPISLSAGLRLTSDHLAPAQLSGRFSASNPLYEEIFDLGGRTVQAACIDRGAAPSVWEVTSDGVRVRGQQTSQSIVGINFSNYTISFMTKVIQSGTAFRVASGVFPYGAYFVLTTQSTPYLDTNRTVLPANSLIWNYGWSMVNQSTLAVPAVHVLPLKTPIVPDTWYNIALEITSTGYNISLDGRSLAFISSEEILALLNPLWGSPTWYSGTWGFGPFQGQDAFFKDVKVIAKNGTVLYNNSMMSSDVLAEYSVLPNPNPVCMDGAKRDRLVWVGDFAHTCRVVLHSTNRLDYLRGSISQALAWASDHGPTAGFVGMDSPLGTTALSKAAYSDHLYSLFDYQDLFILALGDYYWATGDLAFIKAHWSQIGAAVDGRLTLNNPTTSLSETPDIQGIYFLGPANGSAASAVNVLALQRAASLASAVGDVASVHKWTAVAQSISTAINSLLWNPESGVYSLSTAYPDDFSLAAIAFTIRAGIANATQAAAMIQKVPQLRLGIGFKDSSMVNSTATTQLSPNTQGFLLEALFLAHRDFGTPLDSARVLLDTFWAAMVTQNQYYSGASWEYTYPDGSPGIDLFTSLSDPWGAAPTYLLSEYVLGISATKPGYTSWSMQPLVEGLGLTHASGTVPTPSGPIEANWHIVGNNATICVSAPKVSRGQIVFGGQKFAVSGGQQHCVNVAL</sequence>
<feature type="domain" description="Alpha-L-rhamnosidase six-hairpin glycosidase" evidence="2">
    <location>
        <begin position="419"/>
        <end position="641"/>
    </location>
</feature>
<dbReference type="STRING" id="91928.A0A0D2B6I5"/>
<evidence type="ECO:0000313" key="4">
    <source>
        <dbReference type="EMBL" id="KIW14305.1"/>
    </source>
</evidence>
<feature type="domain" description="Alpha-L-rhamnosidase C-terminal" evidence="3">
    <location>
        <begin position="767"/>
        <end position="830"/>
    </location>
</feature>
<dbReference type="SUPFAM" id="SSF48208">
    <property type="entry name" value="Six-hairpin glycosidases"/>
    <property type="match status" value="1"/>
</dbReference>
<dbReference type="GO" id="GO:0005975">
    <property type="term" value="P:carbohydrate metabolic process"/>
    <property type="evidence" value="ECO:0007669"/>
    <property type="project" value="InterPro"/>
</dbReference>
<dbReference type="VEuPathDB" id="FungiDB:PV08_07087"/>
<dbReference type="GO" id="GO:0003824">
    <property type="term" value="F:catalytic activity"/>
    <property type="evidence" value="ECO:0007669"/>
    <property type="project" value="UniProtKB-ARBA"/>
</dbReference>
<dbReference type="PANTHER" id="PTHR34987">
    <property type="entry name" value="C, PUTATIVE (AFU_ORTHOLOGUE AFUA_3G02880)-RELATED"/>
    <property type="match status" value="1"/>
</dbReference>
<evidence type="ECO:0000313" key="5">
    <source>
        <dbReference type="Proteomes" id="UP000053328"/>
    </source>
</evidence>
<dbReference type="InterPro" id="IPR035396">
    <property type="entry name" value="Bac_rhamnosid6H"/>
</dbReference>
<evidence type="ECO:0000256" key="1">
    <source>
        <dbReference type="SAM" id="SignalP"/>
    </source>
</evidence>
<name>A0A0D2B6I5_9EURO</name>
<dbReference type="Gene3D" id="2.60.120.560">
    <property type="entry name" value="Exo-inulinase, domain 1"/>
    <property type="match status" value="1"/>
</dbReference>
<evidence type="ECO:0000259" key="2">
    <source>
        <dbReference type="Pfam" id="PF17389"/>
    </source>
</evidence>
<dbReference type="Proteomes" id="UP000053328">
    <property type="component" value="Unassembled WGS sequence"/>
</dbReference>
<dbReference type="Pfam" id="PF17389">
    <property type="entry name" value="Bac_rhamnosid6H"/>
    <property type="match status" value="1"/>
</dbReference>
<dbReference type="InterPro" id="IPR008928">
    <property type="entry name" value="6-hairpin_glycosidase_sf"/>
</dbReference>
<gene>
    <name evidence="4" type="ORF">PV08_07087</name>
</gene>
<dbReference type="PANTHER" id="PTHR34987:SF4">
    <property type="entry name" value="ALPHA-L-RHAMNOSIDASE C-TERMINAL DOMAIN-CONTAINING PROTEIN"/>
    <property type="match status" value="1"/>
</dbReference>
<dbReference type="GeneID" id="27334170"/>
<evidence type="ECO:0008006" key="6">
    <source>
        <dbReference type="Google" id="ProtNLM"/>
    </source>
</evidence>